<organism evidence="4 5">
    <name type="scientific">Marinagarivorans cellulosilyticus</name>
    <dbReference type="NCBI Taxonomy" id="2721545"/>
    <lineage>
        <taxon>Bacteria</taxon>
        <taxon>Pseudomonadati</taxon>
        <taxon>Pseudomonadota</taxon>
        <taxon>Gammaproteobacteria</taxon>
        <taxon>Cellvibrionales</taxon>
        <taxon>Cellvibrionaceae</taxon>
        <taxon>Marinagarivorans</taxon>
    </lineage>
</organism>
<evidence type="ECO:0000313" key="4">
    <source>
        <dbReference type="EMBL" id="BCD96846.1"/>
    </source>
</evidence>
<feature type="signal peptide" evidence="1">
    <location>
        <begin position="1"/>
        <end position="23"/>
    </location>
</feature>
<gene>
    <name evidence="4" type="ORF">MARGE09_P1046</name>
</gene>
<name>A0AAN1WFW1_9GAMM</name>
<dbReference type="KEGG" id="marq:MARGE09_P1046"/>
<protein>
    <recommendedName>
        <fullName evidence="6">DUF1254 domain-containing protein</fullName>
    </recommendedName>
</protein>
<reference evidence="4 5" key="1">
    <citation type="journal article" date="2022" name="IScience">
        <title>An ultrasensitive nanofiber-based assay for enzymatic hydrolysis and deep-sea microbial degradation of cellulose.</title>
        <authorList>
            <person name="Tsudome M."/>
            <person name="Tachioka M."/>
            <person name="Miyazaki M."/>
            <person name="Uchimura K."/>
            <person name="Tsuda M."/>
            <person name="Takaki Y."/>
            <person name="Deguchi S."/>
        </authorList>
    </citation>
    <scope>NUCLEOTIDE SEQUENCE [LARGE SCALE GENOMIC DNA]</scope>
    <source>
        <strain evidence="4 5">GE09</strain>
    </source>
</reference>
<evidence type="ECO:0000256" key="1">
    <source>
        <dbReference type="SAM" id="SignalP"/>
    </source>
</evidence>
<evidence type="ECO:0000313" key="5">
    <source>
        <dbReference type="Proteomes" id="UP001320119"/>
    </source>
</evidence>
<dbReference type="Pfam" id="PF06742">
    <property type="entry name" value="DUF1214"/>
    <property type="match status" value="1"/>
</dbReference>
<dbReference type="InterPro" id="IPR037049">
    <property type="entry name" value="DUF1214_C_sf"/>
</dbReference>
<dbReference type="EMBL" id="AP023086">
    <property type="protein sequence ID" value="BCD96846.1"/>
    <property type="molecule type" value="Genomic_DNA"/>
</dbReference>
<dbReference type="Gene3D" id="2.60.120.600">
    <property type="entry name" value="Domain of unknown function DUF1214, C-terminal domain"/>
    <property type="match status" value="1"/>
</dbReference>
<accession>A0AAN1WFW1</accession>
<dbReference type="SUPFAM" id="SSF160935">
    <property type="entry name" value="VPA0735-like"/>
    <property type="match status" value="1"/>
</dbReference>
<dbReference type="InterPro" id="IPR010621">
    <property type="entry name" value="DUF1214"/>
</dbReference>
<dbReference type="PANTHER" id="PTHR36509">
    <property type="entry name" value="BLL3101 PROTEIN"/>
    <property type="match status" value="1"/>
</dbReference>
<dbReference type="InterPro" id="IPR010679">
    <property type="entry name" value="DUF1254"/>
</dbReference>
<dbReference type="Proteomes" id="UP001320119">
    <property type="component" value="Chromosome"/>
</dbReference>
<dbReference type="RefSeq" id="WP_236986328.1">
    <property type="nucleotide sequence ID" value="NZ_AP023086.1"/>
</dbReference>
<evidence type="ECO:0000259" key="3">
    <source>
        <dbReference type="Pfam" id="PF06863"/>
    </source>
</evidence>
<dbReference type="AlphaFoldDB" id="A0AAN1WFW1"/>
<feature type="domain" description="DUF1214" evidence="2">
    <location>
        <begin position="264"/>
        <end position="344"/>
    </location>
</feature>
<feature type="domain" description="DUF1254" evidence="3">
    <location>
        <begin position="76"/>
        <end position="186"/>
    </location>
</feature>
<dbReference type="Pfam" id="PF06863">
    <property type="entry name" value="DUF1254"/>
    <property type="match status" value="1"/>
</dbReference>
<keyword evidence="5" id="KW-1185">Reference proteome</keyword>
<evidence type="ECO:0000259" key="2">
    <source>
        <dbReference type="Pfam" id="PF06742"/>
    </source>
</evidence>
<keyword evidence="1" id="KW-0732">Signal</keyword>
<feature type="chain" id="PRO_5042969865" description="DUF1254 domain-containing protein" evidence="1">
    <location>
        <begin position="24"/>
        <end position="361"/>
    </location>
</feature>
<sequence>MNTKIKLSSIAALALCLNLTACATNQNATAATPSRAESNTSELLKAGEVPVSLDNFIRAATDIELDKYVKLAGGENKFYHFREPTPVDNQPTVRMNRDTLYSAAVVDISEGATLSLPEVGERYMAAMIVNQDHYINKVFLGGGTYTLDMATFDTPYVIVLMRTLVDADDPSDVAAVNAIQGQMKIEAVSSKPFVLQDYDKDVYQAIIERLSMLLPFVVGSERTFGTRESVSPVRHLIGAAVGWGGLPETEAMYLTNVPNLPVGEYKIEVPADVPVGAFWSVSLYNAQGFFEKNDIDGYVINSIMGDRNDDGSMTVHLGGCDDGRKNCLPIIEGWNYSVRLYQPGPEILDGSWTFPDVEPVN</sequence>
<proteinExistence type="predicted"/>
<evidence type="ECO:0008006" key="6">
    <source>
        <dbReference type="Google" id="ProtNLM"/>
    </source>
</evidence>
<dbReference type="PANTHER" id="PTHR36509:SF2">
    <property type="entry name" value="BLL3101 PROTEIN"/>
    <property type="match status" value="1"/>
</dbReference>